<evidence type="ECO:0000313" key="2">
    <source>
        <dbReference type="EMBL" id="OGM09814.1"/>
    </source>
</evidence>
<dbReference type="AlphaFoldDB" id="A0A1F7X3Y6"/>
<reference evidence="2 3" key="1">
    <citation type="journal article" date="2016" name="Nat. Commun.">
        <title>Thousands of microbial genomes shed light on interconnected biogeochemical processes in an aquifer system.</title>
        <authorList>
            <person name="Anantharaman K."/>
            <person name="Brown C.T."/>
            <person name="Hug L.A."/>
            <person name="Sharon I."/>
            <person name="Castelle C.J."/>
            <person name="Probst A.J."/>
            <person name="Thomas B.C."/>
            <person name="Singh A."/>
            <person name="Wilkins M.J."/>
            <person name="Karaoz U."/>
            <person name="Brodie E.L."/>
            <person name="Williams K.H."/>
            <person name="Hubbard S.S."/>
            <person name="Banfield J.F."/>
        </authorList>
    </citation>
    <scope>NUCLEOTIDE SEQUENCE [LARGE SCALE GENOMIC DNA]</scope>
</reference>
<gene>
    <name evidence="2" type="ORF">A2Z67_03375</name>
</gene>
<dbReference type="CDD" id="cd12797">
    <property type="entry name" value="M23_peptidase"/>
    <property type="match status" value="1"/>
</dbReference>
<dbReference type="EMBL" id="MGFQ01000019">
    <property type="protein sequence ID" value="OGM09814.1"/>
    <property type="molecule type" value="Genomic_DNA"/>
</dbReference>
<evidence type="ECO:0000259" key="1">
    <source>
        <dbReference type="Pfam" id="PF01551"/>
    </source>
</evidence>
<evidence type="ECO:0000313" key="3">
    <source>
        <dbReference type="Proteomes" id="UP000176939"/>
    </source>
</evidence>
<proteinExistence type="predicted"/>
<dbReference type="PANTHER" id="PTHR21666:SF270">
    <property type="entry name" value="MUREIN HYDROLASE ACTIVATOR ENVC"/>
    <property type="match status" value="1"/>
</dbReference>
<comment type="caution">
    <text evidence="2">The sequence shown here is derived from an EMBL/GenBank/DDBJ whole genome shotgun (WGS) entry which is preliminary data.</text>
</comment>
<dbReference type="SUPFAM" id="SSF51261">
    <property type="entry name" value="Duplicated hybrid motif"/>
    <property type="match status" value="1"/>
</dbReference>
<sequence length="223" mass="25142">MIRFSFNLPIKRRLHLEIVKRREGDIDESIFPTIESIKKVRKGSKVSRYFRHVFEHKNMKKIFGVNMTLLIAASTIYPTHVSLRAAETENSVISQNVAVLTTQKGVQYPLEKIKITQTYKFYHPGVDFDGMTGDSIKPIMAGKVEAIDRSKYAYGNAVLIDHGNSITSLYAHLSKIEVTVNEEVDMNTEIGEVGATGRSTGDHLHLEIRDHGVPFNPSFVLPK</sequence>
<feature type="domain" description="M23ase beta-sheet core" evidence="1">
    <location>
        <begin position="122"/>
        <end position="217"/>
    </location>
</feature>
<dbReference type="Pfam" id="PF01551">
    <property type="entry name" value="Peptidase_M23"/>
    <property type="match status" value="1"/>
</dbReference>
<dbReference type="Gene3D" id="2.70.70.10">
    <property type="entry name" value="Glucose Permease (Domain IIA)"/>
    <property type="match status" value="1"/>
</dbReference>
<name>A0A1F7X3Y6_9BACT</name>
<dbReference type="InterPro" id="IPR011055">
    <property type="entry name" value="Dup_hybrid_motif"/>
</dbReference>
<accession>A0A1F7X3Y6</accession>
<dbReference type="GO" id="GO:0004222">
    <property type="term" value="F:metalloendopeptidase activity"/>
    <property type="evidence" value="ECO:0007669"/>
    <property type="project" value="TreeGrafter"/>
</dbReference>
<dbReference type="InterPro" id="IPR016047">
    <property type="entry name" value="M23ase_b-sheet_dom"/>
</dbReference>
<dbReference type="PANTHER" id="PTHR21666">
    <property type="entry name" value="PEPTIDASE-RELATED"/>
    <property type="match status" value="1"/>
</dbReference>
<dbReference type="Proteomes" id="UP000176939">
    <property type="component" value="Unassembled WGS sequence"/>
</dbReference>
<organism evidence="2 3">
    <name type="scientific">Candidatus Woesebacteria bacterium RBG_13_36_22</name>
    <dbReference type="NCBI Taxonomy" id="1802478"/>
    <lineage>
        <taxon>Bacteria</taxon>
        <taxon>Candidatus Woeseibacteriota</taxon>
    </lineage>
</organism>
<protein>
    <recommendedName>
        <fullName evidence="1">M23ase beta-sheet core domain-containing protein</fullName>
    </recommendedName>
</protein>
<dbReference type="InterPro" id="IPR050570">
    <property type="entry name" value="Cell_wall_metabolism_enzyme"/>
</dbReference>